<reference evidence="20" key="1">
    <citation type="submission" date="2019-07" db="EMBL/GenBank/DDBJ databases">
        <title>Hyphodiscus hymeniophilus genome sequencing and assembly.</title>
        <authorList>
            <person name="Kramer G."/>
            <person name="Nodwell J."/>
        </authorList>
    </citation>
    <scope>NUCLEOTIDE SEQUENCE</scope>
    <source>
        <strain evidence="20">ATCC 34498</strain>
    </source>
</reference>
<evidence type="ECO:0000256" key="1">
    <source>
        <dbReference type="ARBA" id="ARBA00004123"/>
    </source>
</evidence>
<keyword evidence="21" id="KW-1185">Reference proteome</keyword>
<keyword evidence="9" id="KW-0479">Metal-binding</keyword>
<comment type="subcellular location">
    <subcellularLocation>
        <location evidence="2">Cytoplasm</location>
        <location evidence="2">Cytosol</location>
    </subcellularLocation>
    <subcellularLocation>
        <location evidence="1">Nucleus</location>
    </subcellularLocation>
</comment>
<dbReference type="SUPFAM" id="SSF57667">
    <property type="entry name" value="beta-beta-alpha zinc fingers"/>
    <property type="match status" value="1"/>
</dbReference>
<dbReference type="InterPro" id="IPR055135">
    <property type="entry name" value="PRMT_dom"/>
</dbReference>
<comment type="catalytic activity">
    <reaction evidence="14">
        <text>L-arginyl-[protein] + S-adenosyl-L-methionine = N(omega)-methyl-L-arginyl-[protein] + S-adenosyl-L-homocysteine + H(+)</text>
        <dbReference type="Rhea" id="RHEA:48100"/>
        <dbReference type="Rhea" id="RHEA-COMP:10532"/>
        <dbReference type="Rhea" id="RHEA-COMP:11990"/>
        <dbReference type="ChEBI" id="CHEBI:15378"/>
        <dbReference type="ChEBI" id="CHEBI:29965"/>
        <dbReference type="ChEBI" id="CHEBI:57856"/>
        <dbReference type="ChEBI" id="CHEBI:59789"/>
        <dbReference type="ChEBI" id="CHEBI:65280"/>
    </reaction>
    <physiologicalReaction direction="left-to-right" evidence="14">
        <dbReference type="Rhea" id="RHEA:48101"/>
    </physiologicalReaction>
</comment>
<feature type="domain" description="Protein arginine N-methyltransferase" evidence="19">
    <location>
        <begin position="360"/>
        <end position="542"/>
    </location>
</feature>
<feature type="domain" description="Protein arginine N-methyltransferase 3-like C2H2 zinc finger" evidence="18">
    <location>
        <begin position="75"/>
        <end position="120"/>
    </location>
</feature>
<feature type="domain" description="Methyltransferase" evidence="17">
    <location>
        <begin position="255"/>
        <end position="352"/>
    </location>
</feature>
<keyword evidence="10" id="KW-0863">Zinc-finger</keyword>
<comment type="catalytic activity">
    <reaction evidence="13">
        <text>L-arginyl-[protein] + 2 S-adenosyl-L-methionine = N(omega),N(omega)-dimethyl-L-arginyl-[protein] + 2 S-adenosyl-L-homocysteine + 2 H(+)</text>
        <dbReference type="Rhea" id="RHEA:48096"/>
        <dbReference type="Rhea" id="RHEA-COMP:10532"/>
        <dbReference type="Rhea" id="RHEA-COMP:11991"/>
        <dbReference type="ChEBI" id="CHEBI:15378"/>
        <dbReference type="ChEBI" id="CHEBI:29965"/>
        <dbReference type="ChEBI" id="CHEBI:57856"/>
        <dbReference type="ChEBI" id="CHEBI:59789"/>
        <dbReference type="ChEBI" id="CHEBI:61897"/>
        <dbReference type="EC" id="2.1.1.319"/>
    </reaction>
    <physiologicalReaction direction="left-to-right" evidence="13">
        <dbReference type="Rhea" id="RHEA:48097"/>
    </physiologicalReaction>
</comment>
<evidence type="ECO:0000256" key="12">
    <source>
        <dbReference type="ARBA" id="ARBA00023242"/>
    </source>
</evidence>
<dbReference type="SUPFAM" id="SSF53335">
    <property type="entry name" value="S-adenosyl-L-methionine-dependent methyltransferases"/>
    <property type="match status" value="1"/>
</dbReference>
<dbReference type="GO" id="GO:0005634">
    <property type="term" value="C:nucleus"/>
    <property type="evidence" value="ECO:0007669"/>
    <property type="project" value="UniProtKB-SubCell"/>
</dbReference>
<dbReference type="PROSITE" id="PS51678">
    <property type="entry name" value="SAM_MT_PRMT"/>
    <property type="match status" value="1"/>
</dbReference>
<keyword evidence="5" id="KW-0597">Phosphoprotein</keyword>
<evidence type="ECO:0000256" key="9">
    <source>
        <dbReference type="ARBA" id="ARBA00022723"/>
    </source>
</evidence>
<evidence type="ECO:0000313" key="20">
    <source>
        <dbReference type="EMBL" id="KAG0651738.1"/>
    </source>
</evidence>
<dbReference type="OrthoDB" id="7848332at2759"/>
<keyword evidence="6 15" id="KW-0489">Methyltransferase</keyword>
<dbReference type="GO" id="GO:0032259">
    <property type="term" value="P:methylation"/>
    <property type="evidence" value="ECO:0007669"/>
    <property type="project" value="UniProtKB-KW"/>
</dbReference>
<dbReference type="Proteomes" id="UP000785200">
    <property type="component" value="Unassembled WGS sequence"/>
</dbReference>
<dbReference type="PANTHER" id="PTHR11006:SF116">
    <property type="entry name" value="PROTEIN METHYLTRANSFERASE"/>
    <property type="match status" value="1"/>
</dbReference>
<dbReference type="FunFam" id="3.40.50.150:FF:000034">
    <property type="entry name" value="Protein arginine N-methyltransferase 3"/>
    <property type="match status" value="1"/>
</dbReference>
<dbReference type="EC" id="2.1.1.319" evidence="3"/>
<dbReference type="GO" id="GO:0042054">
    <property type="term" value="F:histone methyltransferase activity"/>
    <property type="evidence" value="ECO:0007669"/>
    <property type="project" value="TreeGrafter"/>
</dbReference>
<dbReference type="PANTHER" id="PTHR11006">
    <property type="entry name" value="PROTEIN ARGININE N-METHYLTRANSFERASE"/>
    <property type="match status" value="1"/>
</dbReference>
<feature type="compositionally biased region" description="Acidic residues" evidence="16">
    <location>
        <begin position="31"/>
        <end position="40"/>
    </location>
</feature>
<dbReference type="InterPro" id="IPR029063">
    <property type="entry name" value="SAM-dependent_MTases_sf"/>
</dbReference>
<evidence type="ECO:0000259" key="19">
    <source>
        <dbReference type="Pfam" id="PF22528"/>
    </source>
</evidence>
<dbReference type="InterPro" id="IPR049482">
    <property type="entry name" value="ANM3-like_C2H2_Zf"/>
</dbReference>
<dbReference type="InterPro" id="IPR041698">
    <property type="entry name" value="Methyltransf_25"/>
</dbReference>
<proteinExistence type="predicted"/>
<evidence type="ECO:0000313" key="21">
    <source>
        <dbReference type="Proteomes" id="UP000785200"/>
    </source>
</evidence>
<dbReference type="Gene3D" id="3.40.50.150">
    <property type="entry name" value="Vaccinia Virus protein VP39"/>
    <property type="match status" value="1"/>
</dbReference>
<evidence type="ECO:0000256" key="3">
    <source>
        <dbReference type="ARBA" id="ARBA00011925"/>
    </source>
</evidence>
<evidence type="ECO:0000256" key="8">
    <source>
        <dbReference type="ARBA" id="ARBA00022691"/>
    </source>
</evidence>
<keyword evidence="4" id="KW-0963">Cytoplasm</keyword>
<dbReference type="GO" id="GO:0035242">
    <property type="term" value="F:protein-arginine omega-N asymmetric methyltransferase activity"/>
    <property type="evidence" value="ECO:0007669"/>
    <property type="project" value="UniProtKB-EC"/>
</dbReference>
<evidence type="ECO:0000256" key="15">
    <source>
        <dbReference type="PROSITE-ProRule" id="PRU01015"/>
    </source>
</evidence>
<dbReference type="CDD" id="cd02440">
    <property type="entry name" value="AdoMet_MTases"/>
    <property type="match status" value="1"/>
</dbReference>
<evidence type="ECO:0000256" key="2">
    <source>
        <dbReference type="ARBA" id="ARBA00004514"/>
    </source>
</evidence>
<name>A0A9P6VQE2_9HELO</name>
<evidence type="ECO:0000256" key="16">
    <source>
        <dbReference type="SAM" id="MobiDB-lite"/>
    </source>
</evidence>
<dbReference type="Pfam" id="PF22528">
    <property type="entry name" value="PRMT_C"/>
    <property type="match status" value="1"/>
</dbReference>
<evidence type="ECO:0000256" key="13">
    <source>
        <dbReference type="ARBA" id="ARBA00047384"/>
    </source>
</evidence>
<evidence type="ECO:0000256" key="10">
    <source>
        <dbReference type="ARBA" id="ARBA00022771"/>
    </source>
</evidence>
<keyword evidence="7 15" id="KW-0808">Transferase</keyword>
<evidence type="ECO:0000259" key="17">
    <source>
        <dbReference type="Pfam" id="PF13649"/>
    </source>
</evidence>
<feature type="region of interest" description="Disordered" evidence="16">
    <location>
        <begin position="1"/>
        <end position="40"/>
    </location>
</feature>
<dbReference type="InterPro" id="IPR025799">
    <property type="entry name" value="Arg_MeTrfase"/>
</dbReference>
<dbReference type="AlphaFoldDB" id="A0A9P6VQE2"/>
<keyword evidence="8 15" id="KW-0949">S-adenosyl-L-methionine</keyword>
<evidence type="ECO:0000256" key="11">
    <source>
        <dbReference type="ARBA" id="ARBA00022833"/>
    </source>
</evidence>
<dbReference type="FunFam" id="2.70.160.11:FF:000016">
    <property type="entry name" value="Protein arginine methyltransferase RmtB"/>
    <property type="match status" value="1"/>
</dbReference>
<evidence type="ECO:0000259" key="18">
    <source>
        <dbReference type="Pfam" id="PF21137"/>
    </source>
</evidence>
<evidence type="ECO:0000256" key="5">
    <source>
        <dbReference type="ARBA" id="ARBA00022553"/>
    </source>
</evidence>
<feature type="region of interest" description="Disordered" evidence="16">
    <location>
        <begin position="190"/>
        <end position="212"/>
    </location>
</feature>
<accession>A0A9P6VQE2</accession>
<dbReference type="Gene3D" id="2.70.160.11">
    <property type="entry name" value="Hnrnp arginine n-methyltransferase1"/>
    <property type="match status" value="1"/>
</dbReference>
<sequence length="555" mass="62610">MAESVPPKRQQEPSSSGSSEGDILDLRNDEGWEDAEPEDEDDTFISLLDDEVFTDIMQMLKHCKEKHNFDFLELRQRLGLDFYGNIKLVNFIRSQVHGGNPVSSSAISAEDFEDEKFLKPVLEDDAVLFNLDELPEVQDAGPGAKKGKEDATDSGHLVARVSELEEELRKTQSQFDDYRITVKQTLDDRWNDKSAPSTSGSGRAEKEEKRDDDSHYFSSYSYNDIHETMLKDSVRTDAYRDFIYNHKSLFVGKTVLDVGCGTGILSMFCAKAGAARVIAVDNSAIIDKARENVYNNGFADRITCLRGKIEEVSLPVDKVDIIVSEWMGYCLLYEAMLDSVIWARDKYLKPDGLMVPSHMNIWVAPVADPDYISDHIAFWRDVYGFDMKAMQAGIVDDAQVLNMPAKTLCADPFPFLQLSLHSTTVDDLVFKRKWNAKLTQDIDSLDGFTIWFDSFFMPSRDDKVPGDAKAEEWSKAGKRGIAFTTGPKAKETHWKQAVMLIDNVKEKASGRKEGSQLSGELEYSVPVDNSRALTVGMVWKFDGDEKDSSQEWNMK</sequence>
<dbReference type="InterPro" id="IPR036236">
    <property type="entry name" value="Znf_C2H2_sf"/>
</dbReference>
<feature type="compositionally biased region" description="Basic and acidic residues" evidence="16">
    <location>
        <begin position="203"/>
        <end position="212"/>
    </location>
</feature>
<organism evidence="20 21">
    <name type="scientific">Hyphodiscus hymeniophilus</name>
    <dbReference type="NCBI Taxonomy" id="353542"/>
    <lineage>
        <taxon>Eukaryota</taxon>
        <taxon>Fungi</taxon>
        <taxon>Dikarya</taxon>
        <taxon>Ascomycota</taxon>
        <taxon>Pezizomycotina</taxon>
        <taxon>Leotiomycetes</taxon>
        <taxon>Helotiales</taxon>
        <taxon>Hyphodiscaceae</taxon>
        <taxon>Hyphodiscus</taxon>
    </lineage>
</organism>
<keyword evidence="11" id="KW-0862">Zinc</keyword>
<dbReference type="EMBL" id="VNKQ01000004">
    <property type="protein sequence ID" value="KAG0651738.1"/>
    <property type="molecule type" value="Genomic_DNA"/>
</dbReference>
<evidence type="ECO:0000256" key="4">
    <source>
        <dbReference type="ARBA" id="ARBA00022490"/>
    </source>
</evidence>
<comment type="caution">
    <text evidence="20">The sequence shown here is derived from an EMBL/GenBank/DDBJ whole genome shotgun (WGS) entry which is preliminary data.</text>
</comment>
<evidence type="ECO:0000256" key="14">
    <source>
        <dbReference type="ARBA" id="ARBA00049303"/>
    </source>
</evidence>
<dbReference type="Pfam" id="PF21137">
    <property type="entry name" value="ANM3_C2H2_Zf"/>
    <property type="match status" value="1"/>
</dbReference>
<evidence type="ECO:0000256" key="6">
    <source>
        <dbReference type="ARBA" id="ARBA00022603"/>
    </source>
</evidence>
<dbReference type="GO" id="GO:0008270">
    <property type="term" value="F:zinc ion binding"/>
    <property type="evidence" value="ECO:0007669"/>
    <property type="project" value="UniProtKB-KW"/>
</dbReference>
<dbReference type="Pfam" id="PF13649">
    <property type="entry name" value="Methyltransf_25"/>
    <property type="match status" value="1"/>
</dbReference>
<protein>
    <recommendedName>
        <fullName evidence="3">type I protein arginine methyltransferase</fullName>
        <ecNumber evidence="3">2.1.1.319</ecNumber>
    </recommendedName>
</protein>
<dbReference type="GO" id="GO:0005829">
    <property type="term" value="C:cytosol"/>
    <property type="evidence" value="ECO:0007669"/>
    <property type="project" value="UniProtKB-SubCell"/>
</dbReference>
<gene>
    <name evidence="20" type="ORF">D0Z07_1923</name>
</gene>
<keyword evidence="12" id="KW-0539">Nucleus</keyword>
<evidence type="ECO:0000256" key="7">
    <source>
        <dbReference type="ARBA" id="ARBA00022679"/>
    </source>
</evidence>